<feature type="non-terminal residue" evidence="2">
    <location>
        <position position="316"/>
    </location>
</feature>
<feature type="signal peptide" evidence="1">
    <location>
        <begin position="1"/>
        <end position="26"/>
    </location>
</feature>
<keyword evidence="3" id="KW-1185">Reference proteome</keyword>
<evidence type="ECO:0000313" key="2">
    <source>
        <dbReference type="EMBL" id="KAK3236988.1"/>
    </source>
</evidence>
<dbReference type="AlphaFoldDB" id="A0AAE0BJE1"/>
<protein>
    <submittedName>
        <fullName evidence="2">Uncharacterized protein</fullName>
    </submittedName>
</protein>
<evidence type="ECO:0000313" key="3">
    <source>
        <dbReference type="Proteomes" id="UP001190700"/>
    </source>
</evidence>
<dbReference type="Proteomes" id="UP001190700">
    <property type="component" value="Unassembled WGS sequence"/>
</dbReference>
<organism evidence="2 3">
    <name type="scientific">Cymbomonas tetramitiformis</name>
    <dbReference type="NCBI Taxonomy" id="36881"/>
    <lineage>
        <taxon>Eukaryota</taxon>
        <taxon>Viridiplantae</taxon>
        <taxon>Chlorophyta</taxon>
        <taxon>Pyramimonadophyceae</taxon>
        <taxon>Pyramimonadales</taxon>
        <taxon>Pyramimonadaceae</taxon>
        <taxon>Cymbomonas</taxon>
    </lineage>
</organism>
<name>A0AAE0BJE1_9CHLO</name>
<dbReference type="EMBL" id="LGRX02034737">
    <property type="protein sequence ID" value="KAK3236988.1"/>
    <property type="molecule type" value="Genomic_DNA"/>
</dbReference>
<keyword evidence="1" id="KW-0732">Signal</keyword>
<proteinExistence type="predicted"/>
<feature type="chain" id="PRO_5041951081" evidence="1">
    <location>
        <begin position="27"/>
        <end position="316"/>
    </location>
</feature>
<accession>A0AAE0BJE1</accession>
<evidence type="ECO:0000256" key="1">
    <source>
        <dbReference type="SAM" id="SignalP"/>
    </source>
</evidence>
<reference evidence="2 3" key="1">
    <citation type="journal article" date="2015" name="Genome Biol. Evol.">
        <title>Comparative Genomics of a Bacterivorous Green Alga Reveals Evolutionary Causalities and Consequences of Phago-Mixotrophic Mode of Nutrition.</title>
        <authorList>
            <person name="Burns J.A."/>
            <person name="Paasch A."/>
            <person name="Narechania A."/>
            <person name="Kim E."/>
        </authorList>
    </citation>
    <scope>NUCLEOTIDE SEQUENCE [LARGE SCALE GENOMIC DNA]</scope>
    <source>
        <strain evidence="2 3">PLY_AMNH</strain>
    </source>
</reference>
<sequence length="316" mass="34878">MFTQARNTTAKLLLLYVFCTFALVRSQEKLEVGDRVPSTVIERNFSVCYQDKGSTTSLGKYDYTRNGGEKFVTVIATYYTGCTPGRNEAGAYVQVIDKYQTAFQRNVAAMETLKNGVNGEICEEWARLGFNTTDFEKISAGGFPVEIVDDQDRALLYTFFEGPEHPEYVILDPCMNVVSRVSNVTDLDTVLFEASSPEAMDTACSEQESSVSTPNSPPTIATQENPTCVAAFGTAHDLTTIANSEHNISFPRDVTFESDNMLWVANNHTDGITMLALNDDGTASSANFQADRAHYHYMDKISSLSFDSKGQFATCQ</sequence>
<gene>
    <name evidence="2" type="ORF">CYMTET_52906</name>
</gene>
<comment type="caution">
    <text evidence="2">The sequence shown here is derived from an EMBL/GenBank/DDBJ whole genome shotgun (WGS) entry which is preliminary data.</text>
</comment>